<dbReference type="InterPro" id="IPR011009">
    <property type="entry name" value="Kinase-like_dom_sf"/>
</dbReference>
<feature type="transmembrane region" description="Helical" evidence="1">
    <location>
        <begin position="358"/>
        <end position="379"/>
    </location>
</feature>
<dbReference type="PRINTS" id="PR00109">
    <property type="entry name" value="TYRKINASE"/>
</dbReference>
<accession>A0AAV1TCB1</accession>
<feature type="domain" description="Protein kinase" evidence="3">
    <location>
        <begin position="431"/>
        <end position="701"/>
    </location>
</feature>
<evidence type="ECO:0000256" key="2">
    <source>
        <dbReference type="SAM" id="SignalP"/>
    </source>
</evidence>
<dbReference type="CDD" id="cd13999">
    <property type="entry name" value="STKc_MAP3K-like"/>
    <property type="match status" value="1"/>
</dbReference>
<evidence type="ECO:0000313" key="5">
    <source>
        <dbReference type="Proteomes" id="UP001162060"/>
    </source>
</evidence>
<organism evidence="4 5">
    <name type="scientific">Peronospora matthiolae</name>
    <dbReference type="NCBI Taxonomy" id="2874970"/>
    <lineage>
        <taxon>Eukaryota</taxon>
        <taxon>Sar</taxon>
        <taxon>Stramenopiles</taxon>
        <taxon>Oomycota</taxon>
        <taxon>Peronosporomycetes</taxon>
        <taxon>Peronosporales</taxon>
        <taxon>Peronosporaceae</taxon>
        <taxon>Peronospora</taxon>
    </lineage>
</organism>
<dbReference type="InterPro" id="IPR051681">
    <property type="entry name" value="Ser/Thr_Kinases-Pseudokinases"/>
</dbReference>
<dbReference type="PANTHER" id="PTHR44329">
    <property type="entry name" value="SERINE/THREONINE-PROTEIN KINASE TNNI3K-RELATED"/>
    <property type="match status" value="1"/>
</dbReference>
<reference evidence="4" key="1">
    <citation type="submission" date="2024-01" db="EMBL/GenBank/DDBJ databases">
        <authorList>
            <person name="Webb A."/>
        </authorList>
    </citation>
    <scope>NUCLEOTIDE SEQUENCE</scope>
    <source>
        <strain evidence="4">Pm1</strain>
    </source>
</reference>
<sequence length="701" mass="75701">MRGHHHHHHVAWHFSALLLSLQLGELKAEPCNELTQNVLTSVGCPSRCASTPCVLYSPSQKECIELGASGPCYNESDYEVPGSATECDLTYQCLDTLLWDGNQWLLALEANANTDEKTMAHVTQIAQLSYSPSTLSVQVQGSPSESIDKSVVKNISLDQSFFDTPSGVVSMFLISVNLRNVLSTVSLATTYSTLFLTNTNLNQIPEQLGTFSAITKLDLSLNYISELPDSTNGVWSGLGTVTDLNLAGNTLTEFPVVLNNLQTLNLSGNAYTSVPDNVYTMAESGALRYLSMVGCNLSNVQVSDSQLALLQNLAAFDADVTITECGSGYSATKLSNAEVQVCAASTSSSSSGGGGQTLAIVLGVGCSVFVLAIIAFVWYRKKHGRAFSTKGGSTVFGTDMGSSLTGGDTTFGSSIWDDPDLLAVRVEHRDVEAIKLLSRGGFGEVWLGLYMNENVAIKRLLSDKKTMQDALAFATEIKVMARLEHPKIVHFIGVSWTNALTIQAVTEFMDCGDLKSLLDSSRASSLTWANLKCQIAIDIADALVYLHTLNPKLIHRDLKSRNVLIDAQSGAKLSDFGISRNRSFDETMTAGVGTARWIAPEVILGGHYTEFADIYSFGVVLSELDTCKAPFYDATNTNGGKMQDVTILQLVSAGKLQPSFNESCPSSIVRLARACLSFDPAQRPSAIHISYELRKIMKDEL</sequence>
<dbReference type="InterPro" id="IPR032675">
    <property type="entry name" value="LRR_dom_sf"/>
</dbReference>
<dbReference type="InterPro" id="IPR008271">
    <property type="entry name" value="Ser/Thr_kinase_AS"/>
</dbReference>
<proteinExistence type="predicted"/>
<evidence type="ECO:0000256" key="1">
    <source>
        <dbReference type="SAM" id="Phobius"/>
    </source>
</evidence>
<dbReference type="PROSITE" id="PS00108">
    <property type="entry name" value="PROTEIN_KINASE_ST"/>
    <property type="match status" value="1"/>
</dbReference>
<dbReference type="Pfam" id="PF07714">
    <property type="entry name" value="PK_Tyr_Ser-Thr"/>
    <property type="match status" value="1"/>
</dbReference>
<keyword evidence="1" id="KW-1133">Transmembrane helix</keyword>
<evidence type="ECO:0000313" key="4">
    <source>
        <dbReference type="EMBL" id="CAK7908838.1"/>
    </source>
</evidence>
<dbReference type="SUPFAM" id="SSF52058">
    <property type="entry name" value="L domain-like"/>
    <property type="match status" value="1"/>
</dbReference>
<dbReference type="GO" id="GO:0004674">
    <property type="term" value="F:protein serine/threonine kinase activity"/>
    <property type="evidence" value="ECO:0007669"/>
    <property type="project" value="TreeGrafter"/>
</dbReference>
<dbReference type="SUPFAM" id="SSF56112">
    <property type="entry name" value="Protein kinase-like (PK-like)"/>
    <property type="match status" value="1"/>
</dbReference>
<keyword evidence="2" id="KW-0732">Signal</keyword>
<dbReference type="Gene3D" id="1.10.510.10">
    <property type="entry name" value="Transferase(Phosphotransferase) domain 1"/>
    <property type="match status" value="1"/>
</dbReference>
<dbReference type="AlphaFoldDB" id="A0AAV1TCB1"/>
<dbReference type="GO" id="GO:0005524">
    <property type="term" value="F:ATP binding"/>
    <property type="evidence" value="ECO:0007669"/>
    <property type="project" value="InterPro"/>
</dbReference>
<dbReference type="InterPro" id="IPR001245">
    <property type="entry name" value="Ser-Thr/Tyr_kinase_cat_dom"/>
</dbReference>
<dbReference type="Proteomes" id="UP001162060">
    <property type="component" value="Unassembled WGS sequence"/>
</dbReference>
<name>A0AAV1TCB1_9STRA</name>
<keyword evidence="1" id="KW-0472">Membrane</keyword>
<keyword evidence="1" id="KW-0812">Transmembrane</keyword>
<dbReference type="PANTHER" id="PTHR44329:SF214">
    <property type="entry name" value="PROTEIN KINASE DOMAIN-CONTAINING PROTEIN"/>
    <property type="match status" value="1"/>
</dbReference>
<evidence type="ECO:0000259" key="3">
    <source>
        <dbReference type="PROSITE" id="PS50011"/>
    </source>
</evidence>
<protein>
    <recommendedName>
        <fullName evidence="3">Protein kinase domain-containing protein</fullName>
    </recommendedName>
</protein>
<dbReference type="SMART" id="SM00220">
    <property type="entry name" value="S_TKc"/>
    <property type="match status" value="1"/>
</dbReference>
<gene>
    <name evidence="4" type="ORF">PM001_LOCUS3809</name>
</gene>
<dbReference type="InterPro" id="IPR000719">
    <property type="entry name" value="Prot_kinase_dom"/>
</dbReference>
<feature type="signal peptide" evidence="2">
    <location>
        <begin position="1"/>
        <end position="28"/>
    </location>
</feature>
<dbReference type="EMBL" id="CAKLBY020000035">
    <property type="protein sequence ID" value="CAK7908838.1"/>
    <property type="molecule type" value="Genomic_DNA"/>
</dbReference>
<feature type="chain" id="PRO_5043315014" description="Protein kinase domain-containing protein" evidence="2">
    <location>
        <begin position="29"/>
        <end position="701"/>
    </location>
</feature>
<dbReference type="PROSITE" id="PS50011">
    <property type="entry name" value="PROTEIN_KINASE_DOM"/>
    <property type="match status" value="1"/>
</dbReference>
<dbReference type="Gene3D" id="3.80.10.10">
    <property type="entry name" value="Ribonuclease Inhibitor"/>
    <property type="match status" value="1"/>
</dbReference>
<comment type="caution">
    <text evidence="4">The sequence shown here is derived from an EMBL/GenBank/DDBJ whole genome shotgun (WGS) entry which is preliminary data.</text>
</comment>